<dbReference type="InterPro" id="IPR027417">
    <property type="entry name" value="P-loop_NTPase"/>
</dbReference>
<feature type="transmembrane region" description="Helical" evidence="10">
    <location>
        <begin position="303"/>
        <end position="323"/>
    </location>
</feature>
<dbReference type="GO" id="GO:0005886">
    <property type="term" value="C:plasma membrane"/>
    <property type="evidence" value="ECO:0007669"/>
    <property type="project" value="UniProtKB-ARBA"/>
</dbReference>
<dbReference type="InterPro" id="IPR056264">
    <property type="entry name" value="R2_ABCA1-4-like"/>
</dbReference>
<dbReference type="CDD" id="cd03263">
    <property type="entry name" value="ABC_subfamily_A"/>
    <property type="match status" value="1"/>
</dbReference>
<dbReference type="Pfam" id="PF12698">
    <property type="entry name" value="ABC2_membrane_3"/>
    <property type="match status" value="2"/>
</dbReference>
<keyword evidence="9 10" id="KW-0472">Membrane</keyword>
<sequence length="1627" mass="183122">RMPGEVLRNVQVWQQTKALLYKNILIKWRTKRHSLQELFIPLFFVVILIPFTLMVPDVHNNETSTHILHAIDEMPLLDFRLGYTPANHTTKQVASDMVIHAHLRLFSDEQELENARRSDPDNFVGIVFSDHFSYKLRFSFETVPLPNKFVKSVSICYNWHIIQCDRASCEVTTYHTSGFCMLQACLDAAIIEMETKHSVWEELSSVVPIVMGMTGARKMEGSFNRIILLYLAISLAPLPYFLLVNVVAEKEEKLEESLKMMGLCSSAFWFSWGFLYLGLVFVMSILMSVIATFSPLFPHSSCFVIFLLIFLYGVSLISFSFMLSPLFKKSKAAGTFGYFFILIFAFFSSFLVLAEDVPKPLVWSLSPFCAGAFFLGVIQIYVLFLSSHLNQKNFLCVGGGPYKLSYFNTLHFYSTVVHLILNGASLSGEYGMRRSPLYFLKPSYWFRRKTHYVEVNEFEQNSGPDVSAVVEPVPSEFQGRAAIRIHGLGKVYKENDKNVHVLRGLTFDIYEGHITALLGHSGNGKTTLLNILCGICPPSDGKDVMLGKQTFKITLSQYFDFFFSLIFVKWHKAILTLPIQNNKAKDNSWKVQKVLKALSMEDIQDNQASSLSGGQKRKLSFAIAVLGDPKVLLLDEPTAGMDPSSRHLIWTFLKNRKATGVTVFTTHFMDEADILADRKAVISKGVLKCIGSSMFLKRKWGVGYLLSMFVNESCDADSVTLLVKQHMPNAELSQRHEQELTYTLPFEDMDCFSGLFSELDHCSDLGIHTFGVSMTTLEDVYLKLEEEEETDRADYSVFNPEEESNGRDAFSLDEMEQNLLAFSENEQTAVTGTVLWRQQVCAIAKLHFLNFRRNGVRIAYILGTYSLFQMSISPVLATKLNSDVKAHPTLMLLAHQLVTLEILYNYRTPLLGDFLSNSPIDDLIHLLTNQDISVELVNRTVGFQEVAPHNAALLVSHSGENYSFVAGINATMIHSLPMMMNIISNALLASLNVTKTIRIWNTPFYWSIIDSYQTVAFSIQAGTLGTIAAVLPPYFAMDNVQDQRMKARSQLRTSGLYSSAYWCGQAMVDVPVYWVCLISMIIALLSFHIKLLSYPGAVISLILCLAAYAPAVVLLTYVASIKFVNMHLYRGFCSFLLLMVSCLDAVTFVHFINGNAFITNVLHFVFSVFVPVYPLLGCLYLVTYFSNKQSPVEPGDETRRSIFITVITHAWDAALKLKPLAWVGGGGTTVFDSTLNRIYSKKLKVQKNTEEPECEDEDVQAERAKVKEALTCHCCQERPAIVVSNLRKEFEATEKGSTQQKRKKVAVKTLSLCVRKGEVLGLLGPNGAGKSTALYMLAGETEPTAGQIQLGCSDGESSESIGYCPQVNSLWPKLTLQDHLEAYTAIRGISKKDASVIIKWVANALGLNEHLQKQVNSLPTGVQRQLCFVISMVGNPQIVLLDEPSTGMDPKGKRRIWKAIHAAFKNKARGAILTTHYMEEAEAVCDRVAIMVSGQLRVSRCIGSIQHLKSKYGKSYHLEVKPSENVELQLEDLNREILGIFPHATQQESFTSVLVYKVPMEDVQSLSQAFCKLQQAKYAFKIEEYSFSQTTLEQVFIEIAKEQEKDHEEYMNVNKSFKWSQLQQEEC</sequence>
<evidence type="ECO:0000256" key="10">
    <source>
        <dbReference type="SAM" id="Phobius"/>
    </source>
</evidence>
<gene>
    <name evidence="12" type="primary">ABCA5</name>
</gene>
<dbReference type="InterPro" id="IPR017871">
    <property type="entry name" value="ABC_transporter-like_CS"/>
</dbReference>
<dbReference type="FunFam" id="3.40.50.300:FF:000335">
    <property type="entry name" value="ATP binding cassette subfamily A member 5"/>
    <property type="match status" value="1"/>
</dbReference>
<dbReference type="EMBL" id="AFYH01038190">
    <property type="status" value="NOT_ANNOTATED_CDS"/>
    <property type="molecule type" value="Genomic_DNA"/>
</dbReference>
<dbReference type="EMBL" id="AFYH01038185">
    <property type="status" value="NOT_ANNOTATED_CDS"/>
    <property type="molecule type" value="Genomic_DNA"/>
</dbReference>
<feature type="transmembrane region" description="Helical" evidence="10">
    <location>
        <begin position="982"/>
        <end position="1000"/>
    </location>
</feature>
<dbReference type="Ensembl" id="ENSLACT00000017594.1">
    <property type="protein sequence ID" value="ENSLACP00000017466.1"/>
    <property type="gene ID" value="ENSLACG00000015384.1"/>
</dbReference>
<feature type="transmembrane region" description="Helical" evidence="10">
    <location>
        <begin position="227"/>
        <end position="248"/>
    </location>
</feature>
<feature type="transmembrane region" description="Helical" evidence="10">
    <location>
        <begin position="1164"/>
        <end position="1182"/>
    </location>
</feature>
<dbReference type="Gene3D" id="3.40.50.300">
    <property type="entry name" value="P-loop containing nucleotide triphosphate hydrolases"/>
    <property type="match status" value="2"/>
</dbReference>
<dbReference type="Proteomes" id="UP000008672">
    <property type="component" value="Unassembled WGS sequence"/>
</dbReference>
<dbReference type="Bgee" id="ENSLACG00000015384">
    <property type="expression patterns" value="Expressed in muscle tissue and 2 other cell types or tissues"/>
</dbReference>
<dbReference type="PROSITE" id="PS00211">
    <property type="entry name" value="ABC_TRANSPORTER_1"/>
    <property type="match status" value="1"/>
</dbReference>
<comment type="subcellular location">
    <subcellularLocation>
        <location evidence="1">Membrane</location>
        <topology evidence="1">Multi-pass membrane protein</topology>
    </subcellularLocation>
</comment>
<evidence type="ECO:0000256" key="5">
    <source>
        <dbReference type="ARBA" id="ARBA00022737"/>
    </source>
</evidence>
<dbReference type="HOGENOM" id="CLU_000604_19_1_1"/>
<protein>
    <submittedName>
        <fullName evidence="12">ATP binding cassette subfamily A member 5</fullName>
    </submittedName>
</protein>
<feature type="transmembrane region" description="Helical" evidence="10">
    <location>
        <begin position="335"/>
        <end position="354"/>
    </location>
</feature>
<organism evidence="12 13">
    <name type="scientific">Latimeria chalumnae</name>
    <name type="common">Coelacanth</name>
    <dbReference type="NCBI Taxonomy" id="7897"/>
    <lineage>
        <taxon>Eukaryota</taxon>
        <taxon>Metazoa</taxon>
        <taxon>Chordata</taxon>
        <taxon>Craniata</taxon>
        <taxon>Vertebrata</taxon>
        <taxon>Euteleostomi</taxon>
        <taxon>Coelacanthiformes</taxon>
        <taxon>Coelacanthidae</taxon>
        <taxon>Latimeria</taxon>
    </lineage>
</organism>
<evidence type="ECO:0000313" key="12">
    <source>
        <dbReference type="Ensembl" id="ENSLACP00000017466.1"/>
    </source>
</evidence>
<dbReference type="FunCoup" id="H3B6E5">
    <property type="interactions" value="373"/>
</dbReference>
<keyword evidence="4 10" id="KW-0812">Transmembrane</keyword>
<keyword evidence="3" id="KW-0813">Transport</keyword>
<dbReference type="GO" id="GO:0005319">
    <property type="term" value="F:lipid transporter activity"/>
    <property type="evidence" value="ECO:0007669"/>
    <property type="project" value="TreeGrafter"/>
</dbReference>
<evidence type="ECO:0000256" key="4">
    <source>
        <dbReference type="ARBA" id="ARBA00022692"/>
    </source>
</evidence>
<evidence type="ECO:0000256" key="7">
    <source>
        <dbReference type="ARBA" id="ARBA00022840"/>
    </source>
</evidence>
<feature type="transmembrane region" description="Helical" evidence="10">
    <location>
        <begin position="268"/>
        <end position="291"/>
    </location>
</feature>
<dbReference type="InterPro" id="IPR003439">
    <property type="entry name" value="ABC_transporter-like_ATP-bd"/>
</dbReference>
<dbReference type="Pfam" id="PF23321">
    <property type="entry name" value="R1_ABCA1"/>
    <property type="match status" value="1"/>
</dbReference>
<dbReference type="EMBL" id="AFYH01038188">
    <property type="status" value="NOT_ANNOTATED_CDS"/>
    <property type="molecule type" value="Genomic_DNA"/>
</dbReference>
<evidence type="ECO:0000256" key="1">
    <source>
        <dbReference type="ARBA" id="ARBA00004141"/>
    </source>
</evidence>
<dbReference type="GO" id="GO:0005524">
    <property type="term" value="F:ATP binding"/>
    <property type="evidence" value="ECO:0007669"/>
    <property type="project" value="UniProtKB-KW"/>
</dbReference>
<evidence type="ECO:0000259" key="11">
    <source>
        <dbReference type="PROSITE" id="PS50893"/>
    </source>
</evidence>
<dbReference type="EMBL" id="AFYH01038187">
    <property type="status" value="NOT_ANNOTATED_CDS"/>
    <property type="molecule type" value="Genomic_DNA"/>
</dbReference>
<reference evidence="12" key="3">
    <citation type="submission" date="2025-09" db="UniProtKB">
        <authorList>
            <consortium name="Ensembl"/>
        </authorList>
    </citation>
    <scope>IDENTIFICATION</scope>
</reference>
<proteinExistence type="inferred from homology"/>
<dbReference type="OMA" id="YFTIVAP"/>
<dbReference type="InterPro" id="IPR003593">
    <property type="entry name" value="AAA+_ATPase"/>
</dbReference>
<keyword evidence="13" id="KW-1185">Reference proteome</keyword>
<dbReference type="PANTHER" id="PTHR19229">
    <property type="entry name" value="ATP-BINDING CASSETTE TRANSPORTER SUBFAMILY A ABCA"/>
    <property type="match status" value="1"/>
</dbReference>
<feature type="transmembrane region" description="Helical" evidence="10">
    <location>
        <begin position="38"/>
        <end position="55"/>
    </location>
</feature>
<dbReference type="GeneTree" id="ENSGT00940000158172"/>
<dbReference type="InParanoid" id="H3B6E5"/>
<feature type="domain" description="ABC transporter" evidence="11">
    <location>
        <begin position="1281"/>
        <end position="1518"/>
    </location>
</feature>
<evidence type="ECO:0000256" key="3">
    <source>
        <dbReference type="ARBA" id="ARBA00022448"/>
    </source>
</evidence>
<name>H3B6E5_LATCH</name>
<feature type="transmembrane region" description="Helical" evidence="10">
    <location>
        <begin position="361"/>
        <end position="384"/>
    </location>
</feature>
<dbReference type="InterPro" id="IPR026082">
    <property type="entry name" value="ABCA"/>
</dbReference>
<dbReference type="GO" id="GO:0016887">
    <property type="term" value="F:ATP hydrolysis activity"/>
    <property type="evidence" value="ECO:0007669"/>
    <property type="project" value="InterPro"/>
</dbReference>
<dbReference type="STRING" id="7897.ENSLACP00000017466"/>
<evidence type="ECO:0000256" key="2">
    <source>
        <dbReference type="ARBA" id="ARBA00008869"/>
    </source>
</evidence>
<feature type="transmembrane region" description="Helical" evidence="10">
    <location>
        <begin position="1131"/>
        <end position="1152"/>
    </location>
</feature>
<dbReference type="PANTHER" id="PTHR19229:SF209">
    <property type="entry name" value="ATP-BINDING CASSETTE SUB-FAMILY A MEMBER 5 ISOFORM X1"/>
    <property type="match status" value="1"/>
</dbReference>
<evidence type="ECO:0000256" key="9">
    <source>
        <dbReference type="ARBA" id="ARBA00023136"/>
    </source>
</evidence>
<evidence type="ECO:0000313" key="13">
    <source>
        <dbReference type="Proteomes" id="UP000008672"/>
    </source>
</evidence>
<dbReference type="EMBL" id="AFYH01038189">
    <property type="status" value="NOT_ANNOTATED_CDS"/>
    <property type="molecule type" value="Genomic_DNA"/>
</dbReference>
<keyword evidence="8 10" id="KW-1133">Transmembrane helix</keyword>
<dbReference type="Pfam" id="PF00005">
    <property type="entry name" value="ABC_tran"/>
    <property type="match status" value="2"/>
</dbReference>
<dbReference type="EMBL" id="AFYH01038191">
    <property type="status" value="NOT_ANNOTATED_CDS"/>
    <property type="molecule type" value="Genomic_DNA"/>
</dbReference>
<keyword evidence="6" id="KW-0547">Nucleotide-binding</keyword>
<dbReference type="FunFam" id="3.40.50.300:FF:000436">
    <property type="entry name" value="ATP binding cassette subfamily A member 9"/>
    <property type="match status" value="1"/>
</dbReference>
<evidence type="ECO:0000256" key="6">
    <source>
        <dbReference type="ARBA" id="ARBA00022741"/>
    </source>
</evidence>
<keyword evidence="7" id="KW-0067">ATP-binding</keyword>
<keyword evidence="5" id="KW-0677">Repeat</keyword>
<feature type="transmembrane region" description="Helical" evidence="10">
    <location>
        <begin position="1097"/>
        <end position="1119"/>
    </location>
</feature>
<dbReference type="GO" id="GO:0140359">
    <property type="term" value="F:ABC-type transporter activity"/>
    <property type="evidence" value="ECO:0007669"/>
    <property type="project" value="InterPro"/>
</dbReference>
<dbReference type="EMBL" id="AFYH01038186">
    <property type="status" value="NOT_ANNOTATED_CDS"/>
    <property type="molecule type" value="Genomic_DNA"/>
</dbReference>
<comment type="similarity">
    <text evidence="2">Belongs to the ABC transporter superfamily. ABCA family.</text>
</comment>
<reference evidence="13" key="1">
    <citation type="submission" date="2011-08" db="EMBL/GenBank/DDBJ databases">
        <title>The draft genome of Latimeria chalumnae.</title>
        <authorList>
            <person name="Di Palma F."/>
            <person name="Alfoldi J."/>
            <person name="Johnson J."/>
            <person name="Berlin A."/>
            <person name="Gnerre S."/>
            <person name="Jaffe D."/>
            <person name="MacCallum I."/>
            <person name="Young S."/>
            <person name="Walker B.J."/>
            <person name="Lander E."/>
            <person name="Lindblad-Toh K."/>
        </authorList>
    </citation>
    <scope>NUCLEOTIDE SEQUENCE [LARGE SCALE GENOMIC DNA]</scope>
    <source>
        <strain evidence="13">Wild caught</strain>
    </source>
</reference>
<evidence type="ECO:0000256" key="8">
    <source>
        <dbReference type="ARBA" id="ARBA00022989"/>
    </source>
</evidence>
<dbReference type="SMART" id="SM00382">
    <property type="entry name" value="AAA"/>
    <property type="match status" value="2"/>
</dbReference>
<dbReference type="EMBL" id="AFYH01038192">
    <property type="status" value="NOT_ANNOTATED_CDS"/>
    <property type="molecule type" value="Genomic_DNA"/>
</dbReference>
<feature type="transmembrane region" description="Helical" evidence="10">
    <location>
        <begin position="1072"/>
        <end position="1091"/>
    </location>
</feature>
<dbReference type="PROSITE" id="PS50893">
    <property type="entry name" value="ABC_TRANSPORTER_2"/>
    <property type="match status" value="2"/>
</dbReference>
<dbReference type="InterPro" id="IPR013525">
    <property type="entry name" value="ABC2_TM"/>
</dbReference>
<feature type="domain" description="ABC transporter" evidence="11">
    <location>
        <begin position="483"/>
        <end position="709"/>
    </location>
</feature>
<dbReference type="EMBL" id="AFYH01038193">
    <property type="status" value="NOT_ANNOTATED_CDS"/>
    <property type="molecule type" value="Genomic_DNA"/>
</dbReference>
<accession>H3B6E5</accession>
<dbReference type="SUPFAM" id="SSF52540">
    <property type="entry name" value="P-loop containing nucleoside triphosphate hydrolases"/>
    <property type="match status" value="2"/>
</dbReference>
<dbReference type="eggNOG" id="KOG0059">
    <property type="taxonomic scope" value="Eukaryota"/>
</dbReference>
<feature type="transmembrane region" description="Helical" evidence="10">
    <location>
        <begin position="1012"/>
        <end position="1036"/>
    </location>
</feature>
<dbReference type="EMBL" id="AFYH01038184">
    <property type="status" value="NOT_ANNOTATED_CDS"/>
    <property type="molecule type" value="Genomic_DNA"/>
</dbReference>
<reference evidence="12" key="2">
    <citation type="submission" date="2025-08" db="UniProtKB">
        <authorList>
            <consortium name="Ensembl"/>
        </authorList>
    </citation>
    <scope>IDENTIFICATION</scope>
</reference>